<dbReference type="Proteomes" id="UP001333818">
    <property type="component" value="Unassembled WGS sequence"/>
</dbReference>
<gene>
    <name evidence="1" type="ORF">V2H45_20890</name>
</gene>
<protein>
    <submittedName>
        <fullName evidence="1">DUF1830 domain-containing protein</fullName>
    </submittedName>
</protein>
<proteinExistence type="predicted"/>
<comment type="caution">
    <text evidence="1">The sequence shown here is derived from an EMBL/GenBank/DDBJ whole genome shotgun (WGS) entry which is preliminary data.</text>
</comment>
<accession>A0AAW9Q8E2</accession>
<evidence type="ECO:0000313" key="2">
    <source>
        <dbReference type="Proteomes" id="UP001333818"/>
    </source>
</evidence>
<keyword evidence="2" id="KW-1185">Reference proteome</keyword>
<name>A0AAW9Q8E2_9CYAN</name>
<dbReference type="EMBL" id="JAZBJZ010000118">
    <property type="protein sequence ID" value="MEE3719206.1"/>
    <property type="molecule type" value="Genomic_DNA"/>
</dbReference>
<dbReference type="AlphaFoldDB" id="A0AAW9Q8E2"/>
<organism evidence="1 2">
    <name type="scientific">Tumidithrix elongata BACA0141</name>
    <dbReference type="NCBI Taxonomy" id="2716417"/>
    <lineage>
        <taxon>Bacteria</taxon>
        <taxon>Bacillati</taxon>
        <taxon>Cyanobacteriota</taxon>
        <taxon>Cyanophyceae</taxon>
        <taxon>Pseudanabaenales</taxon>
        <taxon>Pseudanabaenaceae</taxon>
        <taxon>Tumidithrix</taxon>
        <taxon>Tumidithrix elongata</taxon>
    </lineage>
</organism>
<evidence type="ECO:0000313" key="1">
    <source>
        <dbReference type="EMBL" id="MEE3719206.1"/>
    </source>
</evidence>
<dbReference type="Pfam" id="PF08865">
    <property type="entry name" value="DUF1830"/>
    <property type="match status" value="1"/>
</dbReference>
<dbReference type="InterPro" id="IPR014964">
    <property type="entry name" value="DUF1830"/>
</dbReference>
<sequence length="114" mass="12716">MVSTQHELYKKLIINCRYRNGGESVQIIRVSRSSSTLNSGYLQHTIERTVMPNQQIDFQAPIDALLEVHEGYVMSSIHADSIPCAELRIADPEAIKQDNVSKTTNVAIAMSWAA</sequence>
<dbReference type="RefSeq" id="WP_330485642.1">
    <property type="nucleotide sequence ID" value="NZ_JAZBJZ010000118.1"/>
</dbReference>
<reference evidence="1" key="1">
    <citation type="submission" date="2024-01" db="EMBL/GenBank/DDBJ databases">
        <title>Bank of Algae and Cyanobacteria of the Azores (BACA) strain genomes.</title>
        <authorList>
            <person name="Luz R."/>
            <person name="Cordeiro R."/>
            <person name="Fonseca A."/>
            <person name="Goncalves V."/>
        </authorList>
    </citation>
    <scope>NUCLEOTIDE SEQUENCE</scope>
    <source>
        <strain evidence="1">BACA0141</strain>
    </source>
</reference>